<dbReference type="AlphaFoldDB" id="A0A0F9D403"/>
<accession>A0A0F9D403</accession>
<proteinExistence type="predicted"/>
<organism evidence="2">
    <name type="scientific">marine sediment metagenome</name>
    <dbReference type="NCBI Taxonomy" id="412755"/>
    <lineage>
        <taxon>unclassified sequences</taxon>
        <taxon>metagenomes</taxon>
        <taxon>ecological metagenomes</taxon>
    </lineage>
</organism>
<protein>
    <submittedName>
        <fullName evidence="2">Uncharacterized protein</fullName>
    </submittedName>
</protein>
<sequence length="46" mass="4698">MRRYGIVFGLAALALATMLLTACNSGGGGETPTVVETEELEGEATP</sequence>
<evidence type="ECO:0000256" key="1">
    <source>
        <dbReference type="SAM" id="MobiDB-lite"/>
    </source>
</evidence>
<feature type="non-terminal residue" evidence="2">
    <location>
        <position position="46"/>
    </location>
</feature>
<feature type="compositionally biased region" description="Acidic residues" evidence="1">
    <location>
        <begin position="36"/>
        <end position="46"/>
    </location>
</feature>
<evidence type="ECO:0000313" key="2">
    <source>
        <dbReference type="EMBL" id="KKL12551.1"/>
    </source>
</evidence>
<comment type="caution">
    <text evidence="2">The sequence shown here is derived from an EMBL/GenBank/DDBJ whole genome shotgun (WGS) entry which is preliminary data.</text>
</comment>
<dbReference type="EMBL" id="LAZR01041211">
    <property type="protein sequence ID" value="KKL12551.1"/>
    <property type="molecule type" value="Genomic_DNA"/>
</dbReference>
<reference evidence="2" key="1">
    <citation type="journal article" date="2015" name="Nature">
        <title>Complex archaea that bridge the gap between prokaryotes and eukaryotes.</title>
        <authorList>
            <person name="Spang A."/>
            <person name="Saw J.H."/>
            <person name="Jorgensen S.L."/>
            <person name="Zaremba-Niedzwiedzka K."/>
            <person name="Martijn J."/>
            <person name="Lind A.E."/>
            <person name="van Eijk R."/>
            <person name="Schleper C."/>
            <person name="Guy L."/>
            <person name="Ettema T.J."/>
        </authorList>
    </citation>
    <scope>NUCLEOTIDE SEQUENCE</scope>
</reference>
<gene>
    <name evidence="2" type="ORF">LCGC14_2534640</name>
</gene>
<feature type="region of interest" description="Disordered" evidence="1">
    <location>
        <begin position="25"/>
        <end position="46"/>
    </location>
</feature>
<dbReference type="PROSITE" id="PS51257">
    <property type="entry name" value="PROKAR_LIPOPROTEIN"/>
    <property type="match status" value="1"/>
</dbReference>
<name>A0A0F9D403_9ZZZZ</name>